<reference evidence="2 3" key="1">
    <citation type="submission" date="2022-07" db="EMBL/GenBank/DDBJ databases">
        <title>Genome-wide signatures of adaptation to extreme environments.</title>
        <authorList>
            <person name="Cho C.H."/>
            <person name="Yoon H.S."/>
        </authorList>
    </citation>
    <scope>NUCLEOTIDE SEQUENCE [LARGE SCALE GENOMIC DNA]</scope>
    <source>
        <strain evidence="2 3">DBV 063 E5</strain>
    </source>
</reference>
<keyword evidence="1" id="KW-0472">Membrane</keyword>
<name>A0AAV9IR30_CYACA</name>
<dbReference type="Proteomes" id="UP001301350">
    <property type="component" value="Unassembled WGS sequence"/>
</dbReference>
<feature type="transmembrane region" description="Helical" evidence="1">
    <location>
        <begin position="103"/>
        <end position="131"/>
    </location>
</feature>
<keyword evidence="3" id="KW-1185">Reference proteome</keyword>
<gene>
    <name evidence="2" type="ORF">CDCA_CDCA02G0565</name>
</gene>
<sequence length="234" mass="24381">MGLLPAAVDVRDTATPTAANAFLLWATLRSSCVVGFVVGLLLSTLCTPVVGMSNTLRMVLRAQVGSLAFAAASQAVGLLLVLLSAPDEASRATSALPSELSYWVAESAFGACSFSVGNILGALLGCVLGLLLSIQFGSLLACDIEEEWALVVRCAVESLQASGPFGKLGYLKRGSWLTEWLVKARPPACESDTCTAVDTTDTTSATEKDDSMAVAVAVDGDDDRRWSLCLSSPL</sequence>
<feature type="transmembrane region" description="Helical" evidence="1">
    <location>
        <begin position="64"/>
        <end position="83"/>
    </location>
</feature>
<keyword evidence="1" id="KW-0812">Transmembrane</keyword>
<proteinExistence type="predicted"/>
<keyword evidence="1" id="KW-1133">Transmembrane helix</keyword>
<accession>A0AAV9IR30</accession>
<evidence type="ECO:0008006" key="4">
    <source>
        <dbReference type="Google" id="ProtNLM"/>
    </source>
</evidence>
<evidence type="ECO:0000313" key="2">
    <source>
        <dbReference type="EMBL" id="KAK4534540.1"/>
    </source>
</evidence>
<evidence type="ECO:0000313" key="3">
    <source>
        <dbReference type="Proteomes" id="UP001301350"/>
    </source>
</evidence>
<protein>
    <recommendedName>
        <fullName evidence="4">Membrane-associated protein</fullName>
    </recommendedName>
</protein>
<evidence type="ECO:0000256" key="1">
    <source>
        <dbReference type="SAM" id="Phobius"/>
    </source>
</evidence>
<dbReference type="AlphaFoldDB" id="A0AAV9IR30"/>
<dbReference type="EMBL" id="JANCYW010000002">
    <property type="protein sequence ID" value="KAK4534540.1"/>
    <property type="molecule type" value="Genomic_DNA"/>
</dbReference>
<comment type="caution">
    <text evidence="2">The sequence shown here is derived from an EMBL/GenBank/DDBJ whole genome shotgun (WGS) entry which is preliminary data.</text>
</comment>
<organism evidence="2 3">
    <name type="scientific">Cyanidium caldarium</name>
    <name type="common">Red alga</name>
    <dbReference type="NCBI Taxonomy" id="2771"/>
    <lineage>
        <taxon>Eukaryota</taxon>
        <taxon>Rhodophyta</taxon>
        <taxon>Bangiophyceae</taxon>
        <taxon>Cyanidiales</taxon>
        <taxon>Cyanidiaceae</taxon>
        <taxon>Cyanidium</taxon>
    </lineage>
</organism>
<feature type="transmembrane region" description="Helical" evidence="1">
    <location>
        <begin position="33"/>
        <end position="52"/>
    </location>
</feature>